<evidence type="ECO:0000256" key="2">
    <source>
        <dbReference type="SAM" id="MobiDB-lite"/>
    </source>
</evidence>
<organism evidence="3 4">
    <name type="scientific">Paraburkholderia domus</name>
    <dbReference type="NCBI Taxonomy" id="2793075"/>
    <lineage>
        <taxon>Bacteria</taxon>
        <taxon>Pseudomonadati</taxon>
        <taxon>Pseudomonadota</taxon>
        <taxon>Betaproteobacteria</taxon>
        <taxon>Burkholderiales</taxon>
        <taxon>Burkholderiaceae</taxon>
        <taxon>Paraburkholderia</taxon>
    </lineage>
</organism>
<dbReference type="Gene3D" id="1.20.5.1160">
    <property type="entry name" value="Vasodilator-stimulated phosphoprotein"/>
    <property type="match status" value="1"/>
</dbReference>
<dbReference type="EMBL" id="CAJNAS010000016">
    <property type="protein sequence ID" value="CAE6935774.1"/>
    <property type="molecule type" value="Genomic_DNA"/>
</dbReference>
<keyword evidence="4" id="KW-1185">Reference proteome</keyword>
<dbReference type="RefSeq" id="WP_201139428.1">
    <property type="nucleotide sequence ID" value="NZ_CAJNAS010000016.1"/>
</dbReference>
<gene>
    <name evidence="3" type="ORF">R70211_05381</name>
</gene>
<evidence type="ECO:0000313" key="4">
    <source>
        <dbReference type="Proteomes" id="UP000675121"/>
    </source>
</evidence>
<dbReference type="AlphaFoldDB" id="A0A9N8N1H9"/>
<evidence type="ECO:0008006" key="5">
    <source>
        <dbReference type="Google" id="ProtNLM"/>
    </source>
</evidence>
<dbReference type="InterPro" id="IPR021350">
    <property type="entry name" value="DUF2968"/>
</dbReference>
<comment type="caution">
    <text evidence="3">The sequence shown here is derived from an EMBL/GenBank/DDBJ whole genome shotgun (WGS) entry which is preliminary data.</text>
</comment>
<reference evidence="3" key="1">
    <citation type="submission" date="2021-02" db="EMBL/GenBank/DDBJ databases">
        <authorList>
            <person name="Vanwijnsberghe S."/>
        </authorList>
    </citation>
    <scope>NUCLEOTIDE SEQUENCE</scope>
    <source>
        <strain evidence="3">R-70211</strain>
    </source>
</reference>
<dbReference type="Proteomes" id="UP000675121">
    <property type="component" value="Unassembled WGS sequence"/>
</dbReference>
<protein>
    <recommendedName>
        <fullName evidence="5">DUF2968 domain-containing protein</fullName>
    </recommendedName>
</protein>
<feature type="coiled-coil region" evidence="1">
    <location>
        <begin position="126"/>
        <end position="195"/>
    </location>
</feature>
<proteinExistence type="predicted"/>
<dbReference type="Pfam" id="PF11180">
    <property type="entry name" value="DUF2968"/>
    <property type="match status" value="1"/>
</dbReference>
<feature type="region of interest" description="Disordered" evidence="2">
    <location>
        <begin position="1"/>
        <end position="24"/>
    </location>
</feature>
<accession>A0A9N8N1H9</accession>
<evidence type="ECO:0000256" key="1">
    <source>
        <dbReference type="SAM" id="Coils"/>
    </source>
</evidence>
<name>A0A9N8N1H9_9BURK</name>
<evidence type="ECO:0000313" key="3">
    <source>
        <dbReference type="EMBL" id="CAE6935774.1"/>
    </source>
</evidence>
<sequence length="220" mass="25170">MPSIVSEEAQHEPRPNPAESVTLSPQARSVTVVTPHPGTRAVQMADTATLERLSAAEDLAQFRFFRSFDYSAALLFQGEGPDYYVALYHDQALWRAFMTVDLDSAEATFRHVQEQIVRLTEPDIRRTQLKSTNARLARSIERTEAQAEQLRNDIEREVTQTQLVNTREHEVRKELAQLEAQRVSAQAQLNKATRQVHSLRLTNNEGIPHLPSRRDEIFRK</sequence>
<keyword evidence="1" id="KW-0175">Coiled coil</keyword>